<accession>A0ABX8U4W8</accession>
<dbReference type="EMBL" id="CP068985">
    <property type="protein sequence ID" value="QYC41941.1"/>
    <property type="molecule type" value="Genomic_DNA"/>
</dbReference>
<dbReference type="Proteomes" id="UP000824681">
    <property type="component" value="Chromosome"/>
</dbReference>
<evidence type="ECO:0000313" key="2">
    <source>
        <dbReference type="Proteomes" id="UP000824681"/>
    </source>
</evidence>
<sequence length="99" mass="10376">MGTESVLCPVCQGVLPASGKEAYTTLRGRLILTNGYCGGDCAERVAQERTREMARPRPAMPVMPAEPAQAPVPMAEAAPVMPPVMTARPAGGASLRVVR</sequence>
<evidence type="ECO:0000313" key="1">
    <source>
        <dbReference type="EMBL" id="QYC41941.1"/>
    </source>
</evidence>
<gene>
    <name evidence="1" type="ORF">Nocox_21685</name>
</gene>
<proteinExistence type="predicted"/>
<reference evidence="1 2" key="1">
    <citation type="journal article" date="2021" name="ACS Chem. Biol.">
        <title>Genomic-Led Discovery of a Novel Glycopeptide Antibiotic by Nonomuraea coxensis DSM 45129.</title>
        <authorList>
            <person name="Yushchuk O."/>
            <person name="Vior N.M."/>
            <person name="Andreo-Vidal A."/>
            <person name="Berini F."/>
            <person name="Ruckert C."/>
            <person name="Busche T."/>
            <person name="Binda E."/>
            <person name="Kalinowski J."/>
            <person name="Truman A.W."/>
            <person name="Marinelli F."/>
        </authorList>
    </citation>
    <scope>NUCLEOTIDE SEQUENCE [LARGE SCALE GENOMIC DNA]</scope>
    <source>
        <strain evidence="1 2">DSM 45129</strain>
    </source>
</reference>
<name>A0ABX8U4W8_9ACTN</name>
<protein>
    <submittedName>
        <fullName evidence="1">Uncharacterized protein</fullName>
    </submittedName>
</protein>
<keyword evidence="2" id="KW-1185">Reference proteome</keyword>
<organism evidence="1 2">
    <name type="scientific">Nonomuraea coxensis DSM 45129</name>
    <dbReference type="NCBI Taxonomy" id="1122611"/>
    <lineage>
        <taxon>Bacteria</taxon>
        <taxon>Bacillati</taxon>
        <taxon>Actinomycetota</taxon>
        <taxon>Actinomycetes</taxon>
        <taxon>Streptosporangiales</taxon>
        <taxon>Streptosporangiaceae</taxon>
        <taxon>Nonomuraea</taxon>
    </lineage>
</organism>
<dbReference type="RefSeq" id="WP_157383433.1">
    <property type="nucleotide sequence ID" value="NZ_CP068985.1"/>
</dbReference>